<feature type="non-terminal residue" evidence="1">
    <location>
        <position position="1"/>
    </location>
</feature>
<dbReference type="AlphaFoldDB" id="A0AAV5SFJ3"/>
<dbReference type="PANTHER" id="PTHR13503:SF3">
    <property type="entry name" value="NEGATIVE ELONGATION FACTOR B"/>
    <property type="match status" value="1"/>
</dbReference>
<name>A0AAV5SFJ3_9BILA</name>
<proteinExistence type="predicted"/>
<accession>A0AAV5SFJ3</accession>
<dbReference type="Pfam" id="PF06209">
    <property type="entry name" value="COBRA1"/>
    <property type="match status" value="1"/>
</dbReference>
<evidence type="ECO:0000313" key="1">
    <source>
        <dbReference type="EMBL" id="GMS81828.1"/>
    </source>
</evidence>
<sequence length="611" mass="69328">SKCKVQMSGNELEETGLAGPSQIRSALGRTKKTHTLLNAVKKFQNDNSIKSNSVGSALKMLDMAGVKRSDIYDQMISSVSEKVVGRLKDLGKDQSDVKTKKMLEKQLNKTFKTYKVPQFRPAVLEALTQTEELPQGFIDKIVADPALYAEASIKVKRQIWIQHEELFVDAVKPVIAAYIDAKRTVICSIDPCPTNFFSSETTKSRRQFEHVQTLMQMFGEYTALYEKVAELIKQAYLLTTDPLYCSLKLEVIMAAHECAQEHSGRKNACLSDPCHSLAWVLDICLRDKHIEPSQIARIKNIFESMKKMSNEKVGDLAMVTADPHVVHFLCSMGIRLLRDHKHIPREQGGFVLIVRLLTLGSYAHHIISSDSLPSQMVEVIFFTKFLPSFGCLIAEDVMRLELAKHEKLETAEAAELYSEPSEAITVFLKSDMAAALLWIHYVADLMPRRGLELRGLLRFMRLLPILKDQSACRSPWSHLLMHRILTSCQVEVLVNDAEFVGIIIDRMFLANLKLDLYLKYQLLRLVNQTHRALHPSISQAIMDHIAPAALADCPDIDRYTFEYDRAMEKLHPKPEEVEMPPPKLLTQGSRKLMTSMTPMRVEMTPAHNFDY</sequence>
<dbReference type="EMBL" id="BTSX01000001">
    <property type="protein sequence ID" value="GMS81828.1"/>
    <property type="molecule type" value="Genomic_DNA"/>
</dbReference>
<protein>
    <recommendedName>
        <fullName evidence="3">Cofactor of BRCA1</fullName>
    </recommendedName>
</protein>
<comment type="caution">
    <text evidence="1">The sequence shown here is derived from an EMBL/GenBank/DDBJ whole genome shotgun (WGS) entry which is preliminary data.</text>
</comment>
<dbReference type="GO" id="GO:0034244">
    <property type="term" value="P:negative regulation of transcription elongation by RNA polymerase II"/>
    <property type="evidence" value="ECO:0007669"/>
    <property type="project" value="TreeGrafter"/>
</dbReference>
<dbReference type="PANTHER" id="PTHR13503">
    <property type="entry name" value="NEGATIVE ELONGATION FACTOR COMPLEX MEMBER B"/>
    <property type="match status" value="1"/>
</dbReference>
<dbReference type="InterPro" id="IPR010405">
    <property type="entry name" value="COBRA1"/>
</dbReference>
<keyword evidence="2" id="KW-1185">Reference proteome</keyword>
<organism evidence="1 2">
    <name type="scientific">Pristionchus entomophagus</name>
    <dbReference type="NCBI Taxonomy" id="358040"/>
    <lineage>
        <taxon>Eukaryota</taxon>
        <taxon>Metazoa</taxon>
        <taxon>Ecdysozoa</taxon>
        <taxon>Nematoda</taxon>
        <taxon>Chromadorea</taxon>
        <taxon>Rhabditida</taxon>
        <taxon>Rhabditina</taxon>
        <taxon>Diplogasteromorpha</taxon>
        <taxon>Diplogasteroidea</taxon>
        <taxon>Neodiplogasteridae</taxon>
        <taxon>Pristionchus</taxon>
    </lineage>
</organism>
<dbReference type="Proteomes" id="UP001432027">
    <property type="component" value="Unassembled WGS sequence"/>
</dbReference>
<gene>
    <name evidence="1" type="ORF">PENTCL1PPCAC_4003</name>
</gene>
<evidence type="ECO:0008006" key="3">
    <source>
        <dbReference type="Google" id="ProtNLM"/>
    </source>
</evidence>
<dbReference type="GO" id="GO:0032021">
    <property type="term" value="C:NELF complex"/>
    <property type="evidence" value="ECO:0007669"/>
    <property type="project" value="TreeGrafter"/>
</dbReference>
<evidence type="ECO:0000313" key="2">
    <source>
        <dbReference type="Proteomes" id="UP001432027"/>
    </source>
</evidence>
<reference evidence="1" key="1">
    <citation type="submission" date="2023-10" db="EMBL/GenBank/DDBJ databases">
        <title>Genome assembly of Pristionchus species.</title>
        <authorList>
            <person name="Yoshida K."/>
            <person name="Sommer R.J."/>
        </authorList>
    </citation>
    <scope>NUCLEOTIDE SEQUENCE</scope>
    <source>
        <strain evidence="1">RS0144</strain>
    </source>
</reference>